<evidence type="ECO:0000256" key="1">
    <source>
        <dbReference type="SAM" id="SignalP"/>
    </source>
</evidence>
<evidence type="ECO:0000313" key="3">
    <source>
        <dbReference type="RefSeq" id="XP_047739714.1"/>
    </source>
</evidence>
<dbReference type="GeneID" id="108678135"/>
<keyword evidence="2" id="KW-1185">Reference proteome</keyword>
<keyword evidence="1" id="KW-0732">Signal</keyword>
<accession>A0A979FUI6</accession>
<feature type="signal peptide" evidence="1">
    <location>
        <begin position="1"/>
        <end position="27"/>
    </location>
</feature>
<dbReference type="AlphaFoldDB" id="A0A979FUI6"/>
<organism evidence="2 3">
    <name type="scientific">Hyalella azteca</name>
    <name type="common">Amphipod</name>
    <dbReference type="NCBI Taxonomy" id="294128"/>
    <lineage>
        <taxon>Eukaryota</taxon>
        <taxon>Metazoa</taxon>
        <taxon>Ecdysozoa</taxon>
        <taxon>Arthropoda</taxon>
        <taxon>Crustacea</taxon>
        <taxon>Multicrustacea</taxon>
        <taxon>Malacostraca</taxon>
        <taxon>Eumalacostraca</taxon>
        <taxon>Peracarida</taxon>
        <taxon>Amphipoda</taxon>
        <taxon>Senticaudata</taxon>
        <taxon>Talitrida</taxon>
        <taxon>Talitroidea</taxon>
        <taxon>Hyalellidae</taxon>
        <taxon>Hyalella</taxon>
    </lineage>
</organism>
<evidence type="ECO:0000313" key="2">
    <source>
        <dbReference type="Proteomes" id="UP000694843"/>
    </source>
</evidence>
<name>A0A979FUI6_HYAAZ</name>
<proteinExistence type="predicted"/>
<dbReference type="KEGG" id="hazt:108678135"/>
<dbReference type="Proteomes" id="UP000694843">
    <property type="component" value="Unplaced"/>
</dbReference>
<sequence>MTGLCRSGIEFGCHFLVLMLLHLGVRELFLNETEITWERAESGRLMSSILHRYAPRWKLRTPTPSGSRCDDEMRPLENFYRPENVVALLNQTAPLRSLKELCRLSIRASLLPGTVDTGYVYGYTDATTSSTA</sequence>
<gene>
    <name evidence="3" type="primary">LOC108678135</name>
</gene>
<feature type="chain" id="PRO_5036742047" evidence="1">
    <location>
        <begin position="28"/>
        <end position="132"/>
    </location>
</feature>
<dbReference type="RefSeq" id="XP_047739714.1">
    <property type="nucleotide sequence ID" value="XM_047883758.1"/>
</dbReference>
<reference evidence="3" key="1">
    <citation type="submission" date="2025-08" db="UniProtKB">
        <authorList>
            <consortium name="RefSeq"/>
        </authorList>
    </citation>
    <scope>IDENTIFICATION</scope>
    <source>
        <tissue evidence="3">Whole organism</tissue>
    </source>
</reference>
<protein>
    <submittedName>
        <fullName evidence="3">Uncharacterized protein LOC108678135</fullName>
    </submittedName>
</protein>